<reference evidence="5 6" key="1">
    <citation type="submission" date="2021-06" db="EMBL/GenBank/DDBJ databases">
        <authorList>
            <person name="Palmer J.M."/>
        </authorList>
    </citation>
    <scope>NUCLEOTIDE SEQUENCE [LARGE SCALE GENOMIC DNA]</scope>
    <source>
        <strain evidence="5 6">AS_MEX2019</strain>
        <tissue evidence="5">Muscle</tissue>
    </source>
</reference>
<feature type="region of interest" description="Disordered" evidence="3">
    <location>
        <begin position="58"/>
        <end position="77"/>
    </location>
</feature>
<feature type="signal peptide" evidence="4">
    <location>
        <begin position="1"/>
        <end position="24"/>
    </location>
</feature>
<keyword evidence="2" id="KW-0027">Amidation</keyword>
<evidence type="ECO:0000256" key="2">
    <source>
        <dbReference type="ARBA" id="ARBA00022815"/>
    </source>
</evidence>
<name>A0ABV0XFG0_9TELE</name>
<sequence length="105" mass="11950">MRRYLEMVKLVLLLVLLLFSSVFSQELDGDNWGSEIQENKRPNIEDILVRMTRKPGQRQSLCHRGRKGSVKTQSAGKRHKFQTFVGLMGKRSSHYKGIISAAGTC</sequence>
<keyword evidence="6" id="KW-1185">Reference proteome</keyword>
<evidence type="ECO:0000256" key="4">
    <source>
        <dbReference type="SAM" id="SignalP"/>
    </source>
</evidence>
<evidence type="ECO:0000313" key="5">
    <source>
        <dbReference type="EMBL" id="MEQ2280196.1"/>
    </source>
</evidence>
<accession>A0ABV0XFG0</accession>
<comment type="caution">
    <text evidence="5">The sequence shown here is derived from an EMBL/GenBank/DDBJ whole genome shotgun (WGS) entry which is preliminary data.</text>
</comment>
<evidence type="ECO:0000313" key="6">
    <source>
        <dbReference type="Proteomes" id="UP001469553"/>
    </source>
</evidence>
<proteinExistence type="inferred from homology"/>
<dbReference type="Proteomes" id="UP001469553">
    <property type="component" value="Unassembled WGS sequence"/>
</dbReference>
<protein>
    <submittedName>
        <fullName evidence="5">Uncharacterized protein</fullName>
    </submittedName>
</protein>
<dbReference type="PROSITE" id="PS00267">
    <property type="entry name" value="TACHYKININ"/>
    <property type="match status" value="1"/>
</dbReference>
<dbReference type="InterPro" id="IPR013055">
    <property type="entry name" value="Tachy_Neuro_lke_CS"/>
</dbReference>
<organism evidence="5 6">
    <name type="scientific">Ameca splendens</name>
    <dbReference type="NCBI Taxonomy" id="208324"/>
    <lineage>
        <taxon>Eukaryota</taxon>
        <taxon>Metazoa</taxon>
        <taxon>Chordata</taxon>
        <taxon>Craniata</taxon>
        <taxon>Vertebrata</taxon>
        <taxon>Euteleostomi</taxon>
        <taxon>Actinopterygii</taxon>
        <taxon>Neopterygii</taxon>
        <taxon>Teleostei</taxon>
        <taxon>Neoteleostei</taxon>
        <taxon>Acanthomorphata</taxon>
        <taxon>Ovalentaria</taxon>
        <taxon>Atherinomorphae</taxon>
        <taxon>Cyprinodontiformes</taxon>
        <taxon>Goodeidae</taxon>
        <taxon>Ameca</taxon>
    </lineage>
</organism>
<gene>
    <name evidence="5" type="ORF">AMECASPLE_017175</name>
</gene>
<evidence type="ECO:0000256" key="3">
    <source>
        <dbReference type="SAM" id="MobiDB-lite"/>
    </source>
</evidence>
<feature type="compositionally biased region" description="Basic residues" evidence="3">
    <location>
        <begin position="58"/>
        <end position="69"/>
    </location>
</feature>
<feature type="chain" id="PRO_5046788845" evidence="4">
    <location>
        <begin position="25"/>
        <end position="105"/>
    </location>
</feature>
<evidence type="ECO:0000256" key="1">
    <source>
        <dbReference type="ARBA" id="ARBA00007518"/>
    </source>
</evidence>
<keyword evidence="4" id="KW-0732">Signal</keyword>
<dbReference type="EMBL" id="JAHRIP010001277">
    <property type="protein sequence ID" value="MEQ2280196.1"/>
    <property type="molecule type" value="Genomic_DNA"/>
</dbReference>
<comment type="similarity">
    <text evidence="1">Belongs to the tachykinin family.</text>
</comment>